<dbReference type="InterPro" id="IPR001563">
    <property type="entry name" value="Peptidase_S10"/>
</dbReference>
<evidence type="ECO:0000256" key="12">
    <source>
        <dbReference type="ARBA" id="ARBA00040628"/>
    </source>
</evidence>
<feature type="transmembrane region" description="Helical" evidence="14">
    <location>
        <begin position="481"/>
        <end position="503"/>
    </location>
</feature>
<dbReference type="GO" id="GO:0006915">
    <property type="term" value="P:apoptotic process"/>
    <property type="evidence" value="ECO:0007669"/>
    <property type="project" value="UniProtKB-KW"/>
</dbReference>
<dbReference type="Proteomes" id="UP000663862">
    <property type="component" value="Unassembled WGS sequence"/>
</dbReference>
<keyword evidence="7 14" id="KW-1133">Transmembrane helix</keyword>
<organism evidence="16 17">
    <name type="scientific">Rotaria socialis</name>
    <dbReference type="NCBI Taxonomy" id="392032"/>
    <lineage>
        <taxon>Eukaryota</taxon>
        <taxon>Metazoa</taxon>
        <taxon>Spiralia</taxon>
        <taxon>Gnathifera</taxon>
        <taxon>Rotifera</taxon>
        <taxon>Eurotatoria</taxon>
        <taxon>Bdelloidea</taxon>
        <taxon>Philodinida</taxon>
        <taxon>Philodinidae</taxon>
        <taxon>Rotaria</taxon>
    </lineage>
</organism>
<evidence type="ECO:0000256" key="7">
    <source>
        <dbReference type="ARBA" id="ARBA00022989"/>
    </source>
</evidence>
<feature type="signal peptide" evidence="15">
    <location>
        <begin position="1"/>
        <end position="24"/>
    </location>
</feature>
<evidence type="ECO:0000256" key="4">
    <source>
        <dbReference type="ARBA" id="ARBA00022692"/>
    </source>
</evidence>
<dbReference type="EMBL" id="CAJOBQ010001583">
    <property type="protein sequence ID" value="CAF4499483.1"/>
    <property type="molecule type" value="Genomic_DNA"/>
</dbReference>
<comment type="caution">
    <text evidence="16">The sequence shown here is derived from an EMBL/GenBank/DDBJ whole genome shotgun (WGS) entry which is preliminary data.</text>
</comment>
<dbReference type="Pfam" id="PF00450">
    <property type="entry name" value="Peptidase_S10"/>
    <property type="match status" value="1"/>
</dbReference>
<dbReference type="PRINTS" id="PR00724">
    <property type="entry name" value="CRBOXYPTASEC"/>
</dbReference>
<proteinExistence type="inferred from homology"/>
<evidence type="ECO:0000256" key="3">
    <source>
        <dbReference type="ARBA" id="ARBA00009431"/>
    </source>
</evidence>
<keyword evidence="5" id="KW-0053">Apoptosis</keyword>
<evidence type="ECO:0000313" key="17">
    <source>
        <dbReference type="Proteomes" id="UP000663862"/>
    </source>
</evidence>
<keyword evidence="9 14" id="KW-0472">Membrane</keyword>
<evidence type="ECO:0000256" key="2">
    <source>
        <dbReference type="ARBA" id="ARBA00004393"/>
    </source>
</evidence>
<dbReference type="Gene3D" id="3.40.50.1820">
    <property type="entry name" value="alpha/beta hydrolase"/>
    <property type="match status" value="1"/>
</dbReference>
<name>A0A820VFZ0_9BILA</name>
<dbReference type="GO" id="GO:0005802">
    <property type="term" value="C:trans-Golgi network"/>
    <property type="evidence" value="ECO:0007669"/>
    <property type="project" value="TreeGrafter"/>
</dbReference>
<evidence type="ECO:0000256" key="1">
    <source>
        <dbReference type="ARBA" id="ARBA00001003"/>
    </source>
</evidence>
<evidence type="ECO:0000256" key="8">
    <source>
        <dbReference type="ARBA" id="ARBA00023034"/>
    </source>
</evidence>
<dbReference type="AlphaFoldDB" id="A0A820VFZ0"/>
<keyword evidence="8" id="KW-0333">Golgi apparatus</keyword>
<evidence type="ECO:0000256" key="13">
    <source>
        <dbReference type="ARBA" id="ARBA00042717"/>
    </source>
</evidence>
<keyword evidence="6 15" id="KW-0732">Signal</keyword>
<evidence type="ECO:0000313" key="16">
    <source>
        <dbReference type="EMBL" id="CAF4499483.1"/>
    </source>
</evidence>
<keyword evidence="4 14" id="KW-0812">Transmembrane</keyword>
<dbReference type="GO" id="GO:0006508">
    <property type="term" value="P:proteolysis"/>
    <property type="evidence" value="ECO:0007669"/>
    <property type="project" value="InterPro"/>
</dbReference>
<dbReference type="PANTHER" id="PTHR11802:SF190">
    <property type="entry name" value="PHEROMONE-PROCESSING CARBOXYPEPTIDASE KEX1"/>
    <property type="match status" value="1"/>
</dbReference>
<evidence type="ECO:0000256" key="11">
    <source>
        <dbReference type="ARBA" id="ARBA00040403"/>
    </source>
</evidence>
<evidence type="ECO:0000256" key="14">
    <source>
        <dbReference type="SAM" id="Phobius"/>
    </source>
</evidence>
<gene>
    <name evidence="16" type="ORF">TSG867_LOCUS20975</name>
</gene>
<dbReference type="GO" id="GO:0004185">
    <property type="term" value="F:serine-type carboxypeptidase activity"/>
    <property type="evidence" value="ECO:0007669"/>
    <property type="project" value="UniProtKB-EC"/>
</dbReference>
<evidence type="ECO:0000256" key="15">
    <source>
        <dbReference type="SAM" id="SignalP"/>
    </source>
</evidence>
<comment type="subcellular location">
    <subcellularLocation>
        <location evidence="2">Golgi apparatus</location>
        <location evidence="2">trans-Golgi network membrane</location>
        <topology evidence="2">Single-pass type I membrane protein</topology>
    </subcellularLocation>
</comment>
<evidence type="ECO:0000256" key="6">
    <source>
        <dbReference type="ARBA" id="ARBA00022729"/>
    </source>
</evidence>
<feature type="chain" id="PRO_5032882492" description="Pheromone-processing carboxypeptidase KEX1" evidence="15">
    <location>
        <begin position="25"/>
        <end position="546"/>
    </location>
</feature>
<dbReference type="InterPro" id="IPR029058">
    <property type="entry name" value="AB_hydrolase_fold"/>
</dbReference>
<evidence type="ECO:0000256" key="9">
    <source>
        <dbReference type="ARBA" id="ARBA00023136"/>
    </source>
</evidence>
<reference evidence="16" key="1">
    <citation type="submission" date="2021-02" db="EMBL/GenBank/DDBJ databases">
        <authorList>
            <person name="Nowell W R."/>
        </authorList>
    </citation>
    <scope>NUCLEOTIDE SEQUENCE</scope>
</reference>
<evidence type="ECO:0000256" key="5">
    <source>
        <dbReference type="ARBA" id="ARBA00022703"/>
    </source>
</evidence>
<evidence type="ECO:0000256" key="10">
    <source>
        <dbReference type="ARBA" id="ARBA00038895"/>
    </source>
</evidence>
<dbReference type="PANTHER" id="PTHR11802">
    <property type="entry name" value="SERINE PROTEASE FAMILY S10 SERINE CARBOXYPEPTIDASE"/>
    <property type="match status" value="1"/>
</dbReference>
<comment type="similarity">
    <text evidence="3">Belongs to the peptidase S10 family.</text>
</comment>
<sequence>MQMVIALVLIGISMFNLTVTSLQADDFYVHGLPLLPTKASSIRMHAGQIPISPKYDAALFFWHFASKNLADRSKTVIWLNGGPGCSSLIGAWLGIGPFRFQGKDTIIENDGSWHMSANVLFVDQPVGTGFSYTVNNSFISDLDEMANQFLSFLDRYVDVFPELLDDDIYLAGESFAGQYIPYIAKDILIKRSMLKLRGLLIGNGWIDPVTHYEFYLPFAVAKNLVKVNSTFYNNIANDSEKCQQALSNKVLVLEETCSSILYGIVECSMLTQSAMNKKYRCVNVYDVRLYDTWPACGRNWPPEMEYITLYLHRKDVRSRIHVDRNTSEWEMCVDSVTRTLAKTESEPSIKFLPDLLQQVPLLLYSSEYDLICNHWGMEKMMDNITWNNRTGFDLGNGTLAPLDPWFADDDEPVGLIRTARNLSYILFYKAGHVVAYDYPRRSLAMLNQFMQLKLYSNAYQARKRNTFRKMITSIRGAYKSIYFIAFVSFLIIITLTGMACFVIRKQRHIRMRVPFIKPRVLESQNLDVSLQQMLVYSPVGEAQENM</sequence>
<protein>
    <recommendedName>
        <fullName evidence="12">Pheromone-processing carboxypeptidase KEX1</fullName>
        <ecNumber evidence="10">3.4.16.6</ecNumber>
    </recommendedName>
    <alternativeName>
        <fullName evidence="13">Carboxypeptidase D</fullName>
    </alternativeName>
    <alternativeName>
        <fullName evidence="11">Pheromone-processing carboxypeptidase kex1</fullName>
    </alternativeName>
</protein>
<dbReference type="SUPFAM" id="SSF53474">
    <property type="entry name" value="alpha/beta-Hydrolases"/>
    <property type="match status" value="1"/>
</dbReference>
<accession>A0A820VFZ0</accession>
<comment type="catalytic activity">
    <reaction evidence="1">
        <text>Preferential release of a C-terminal arginine or lysine residue.</text>
        <dbReference type="EC" id="3.4.16.6"/>
    </reaction>
</comment>
<dbReference type="EC" id="3.4.16.6" evidence="10"/>